<accession>A0ABM6JFI9</accession>
<evidence type="ECO:0000256" key="2">
    <source>
        <dbReference type="SAM" id="SignalP"/>
    </source>
</evidence>
<feature type="signal peptide" evidence="2">
    <location>
        <begin position="1"/>
        <end position="24"/>
    </location>
</feature>
<name>A0ABM6JFI9_9GAMM</name>
<dbReference type="NCBIfam" id="TIGR03505">
    <property type="entry name" value="FimV_core"/>
    <property type="match status" value="1"/>
</dbReference>
<feature type="chain" id="PRO_5045430670" description="LysM domain-containing protein" evidence="2">
    <location>
        <begin position="25"/>
        <end position="269"/>
    </location>
</feature>
<protein>
    <recommendedName>
        <fullName evidence="5">LysM domain-containing protein</fullName>
    </recommendedName>
</protein>
<dbReference type="Proteomes" id="UP000191820">
    <property type="component" value="Chromosome"/>
</dbReference>
<dbReference type="EMBL" id="CP020472">
    <property type="protein sequence ID" value="ARD20773.1"/>
    <property type="molecule type" value="Genomic_DNA"/>
</dbReference>
<gene>
    <name evidence="3" type="ORF">SJ2017_0431</name>
</gene>
<dbReference type="InterPro" id="IPR020012">
    <property type="entry name" value="LysM_FimV"/>
</dbReference>
<evidence type="ECO:0000313" key="4">
    <source>
        <dbReference type="Proteomes" id="UP000191820"/>
    </source>
</evidence>
<reference evidence="3 4" key="1">
    <citation type="submission" date="2017-03" db="EMBL/GenBank/DDBJ databases">
        <title>Genome sequencing of Shewanella japonica KCTC 22435.</title>
        <authorList>
            <person name="Kim K.M."/>
        </authorList>
    </citation>
    <scope>NUCLEOTIDE SEQUENCE [LARGE SCALE GENOMIC DNA]</scope>
    <source>
        <strain evidence="3 4">KCTC 22435</strain>
    </source>
</reference>
<sequence>MLKGILSKASLALSLFLFSFIAQAALTHISINSRQFELGQHPKIKLNIVASSKDLSRLSIHLRQTNDDKESMEELMVQPISSFMLFAIGVEDVSDPKAKLIVSEYKGNSWRQFAVLPVFDSPFIKETAKTQIKIDKQKQLPKVVTQAAPKLASSSQSVAEKPSTSRPSTTAKVLNNKPTPTMGHCYIERQASDTLWRIATRYQSEWDLNVYGVMMAIFDANPQGFSKQKIHLIRQDVTLACPSLEQLNQYGNKAQDKLRFEALQQQHRQ</sequence>
<organism evidence="3 4">
    <name type="scientific">Shewanella japonica</name>
    <dbReference type="NCBI Taxonomy" id="93973"/>
    <lineage>
        <taxon>Bacteria</taxon>
        <taxon>Pseudomonadati</taxon>
        <taxon>Pseudomonadota</taxon>
        <taxon>Gammaproteobacteria</taxon>
        <taxon>Alteromonadales</taxon>
        <taxon>Shewanellaceae</taxon>
        <taxon>Shewanella</taxon>
    </lineage>
</organism>
<feature type="compositionally biased region" description="Polar residues" evidence="1">
    <location>
        <begin position="152"/>
        <end position="177"/>
    </location>
</feature>
<feature type="region of interest" description="Disordered" evidence="1">
    <location>
        <begin position="151"/>
        <end position="177"/>
    </location>
</feature>
<evidence type="ECO:0008006" key="5">
    <source>
        <dbReference type="Google" id="ProtNLM"/>
    </source>
</evidence>
<keyword evidence="4" id="KW-1185">Reference proteome</keyword>
<keyword evidence="2" id="KW-0732">Signal</keyword>
<evidence type="ECO:0000313" key="3">
    <source>
        <dbReference type="EMBL" id="ARD20773.1"/>
    </source>
</evidence>
<evidence type="ECO:0000256" key="1">
    <source>
        <dbReference type="SAM" id="MobiDB-lite"/>
    </source>
</evidence>
<proteinExistence type="predicted"/>